<reference evidence="4" key="1">
    <citation type="journal article" date="2016" name="Biosci. Biotechnol. Biochem.">
        <title>Bioconversion of AHX to AOH by resting cells of Burkholderia contaminans CH-1.</title>
        <authorList>
            <person name="Choi J.H."/>
            <person name="Kikuchi A."/>
            <person name="Pumkaeo P."/>
            <person name="Hirai H."/>
            <person name="Tokuyama S."/>
            <person name="Kawagishi H."/>
        </authorList>
    </citation>
    <scope>NUCLEOTIDE SEQUENCE</scope>
    <source>
        <strain evidence="4">CH-1</strain>
    </source>
</reference>
<dbReference type="Proteomes" id="UP001220209">
    <property type="component" value="Chromosome 2"/>
</dbReference>
<dbReference type="RefSeq" id="WP_198113716.1">
    <property type="nucleotide sequence ID" value="NZ_AP018357.1"/>
</dbReference>
<evidence type="ECO:0000259" key="3">
    <source>
        <dbReference type="SMART" id="SM00062"/>
    </source>
</evidence>
<dbReference type="SUPFAM" id="SSF53850">
    <property type="entry name" value="Periplasmic binding protein-like II"/>
    <property type="match status" value="1"/>
</dbReference>
<sequence length="290" mass="31000">MKYKFSNAAATWMLITTATVVTPAIAGSQAQTSSSFGTCEITSAQQDTKLQTIEKDSLTVATILPNPGWWNGMSPDTINGGFEYCLAANIASRAGLHRIRIKNISPAQFFSGMATGYDVAIASTTITEPRKKVFNFSRPYFTSNLGVATKVSGGVTEGNIRNKRIGVLQGNVGSDWVANVLKPQTKVSVYQSQEDMFTALMAGQVDAIVTDTTLALTQAKASNGVVHVPGQFRVDQGYGVITPRGSVNTQPVDTVIGSLASDGTLKKLSATYLQPRFGVDPSQISFWSVR</sequence>
<dbReference type="InterPro" id="IPR001638">
    <property type="entry name" value="Solute-binding_3/MltF_N"/>
</dbReference>
<dbReference type="GeneID" id="93188647"/>
<dbReference type="Gene3D" id="3.40.190.10">
    <property type="entry name" value="Periplasmic binding protein-like II"/>
    <property type="match status" value="2"/>
</dbReference>
<dbReference type="SMART" id="SM00062">
    <property type="entry name" value="PBPb"/>
    <property type="match status" value="1"/>
</dbReference>
<evidence type="ECO:0000313" key="8">
    <source>
        <dbReference type="Proteomes" id="UP000664048"/>
    </source>
</evidence>
<reference evidence="6 8" key="4">
    <citation type="submission" date="2021-03" db="EMBL/GenBank/DDBJ databases">
        <title>Clinical course, treatment and visual outcome of an outbreak of Burkholderia contaminans endophthalmitis following cataract surgery.</title>
        <authorList>
            <person name="Lind C."/>
            <person name="Olsen K."/>
            <person name="Angelsen N.K."/>
            <person name="Krefting E.A."/>
            <person name="Fossen K."/>
            <person name="Gravningen K."/>
            <person name="Depoorter E."/>
            <person name="Vandamme P."/>
            <person name="Bertelsen G."/>
        </authorList>
    </citation>
    <scope>NUCLEOTIDE SEQUENCE [LARGE SCALE GENOMIC DNA]</scope>
    <source>
        <strain evidence="6 8">51242556</strain>
    </source>
</reference>
<evidence type="ECO:0000313" key="4">
    <source>
        <dbReference type="EMBL" id="BBA37700.1"/>
    </source>
</evidence>
<evidence type="ECO:0000313" key="6">
    <source>
        <dbReference type="EMBL" id="MBO1832360.1"/>
    </source>
</evidence>
<proteinExistence type="predicted"/>
<feature type="chain" id="PRO_5044572384" evidence="2">
    <location>
        <begin position="27"/>
        <end position="290"/>
    </location>
</feature>
<gene>
    <name evidence="4" type="ORF">BCCH1_01100</name>
    <name evidence="6" type="ORF">J4M89_23540</name>
    <name evidence="5" type="ORF">JIN94_14365</name>
    <name evidence="7" type="ORF">LXE91_24880</name>
</gene>
<feature type="signal peptide" evidence="2">
    <location>
        <begin position="1"/>
        <end position="26"/>
    </location>
</feature>
<evidence type="ECO:0000313" key="5">
    <source>
        <dbReference type="EMBL" id="MBK1931067.1"/>
    </source>
</evidence>
<evidence type="ECO:0000313" key="9">
    <source>
        <dbReference type="Proteomes" id="UP001220209"/>
    </source>
</evidence>
<evidence type="ECO:0000256" key="2">
    <source>
        <dbReference type="SAM" id="SignalP"/>
    </source>
</evidence>
<dbReference type="Pfam" id="PF00497">
    <property type="entry name" value="SBP_bac_3"/>
    <property type="match status" value="1"/>
</dbReference>
<dbReference type="EMBL" id="JAENIB010000004">
    <property type="protein sequence ID" value="MBK1931067.1"/>
    <property type="molecule type" value="Genomic_DNA"/>
</dbReference>
<name>A0A286P4L3_9BURK</name>
<dbReference type="Proteomes" id="UP000611459">
    <property type="component" value="Unassembled WGS sequence"/>
</dbReference>
<protein>
    <submittedName>
        <fullName evidence="4 7">ABC transporter substrate-binding protein</fullName>
    </submittedName>
</protein>
<keyword evidence="1 2" id="KW-0732">Signal</keyword>
<dbReference type="Proteomes" id="UP000664048">
    <property type="component" value="Unassembled WGS sequence"/>
</dbReference>
<accession>A0A286P4L3</accession>
<evidence type="ECO:0000256" key="1">
    <source>
        <dbReference type="ARBA" id="ARBA00022729"/>
    </source>
</evidence>
<evidence type="ECO:0000313" key="7">
    <source>
        <dbReference type="EMBL" id="WFN21894.1"/>
    </source>
</evidence>
<dbReference type="EMBL" id="JAGEMX010000007">
    <property type="protein sequence ID" value="MBO1832360.1"/>
    <property type="molecule type" value="Genomic_DNA"/>
</dbReference>
<dbReference type="EMBL" id="AP018357">
    <property type="protein sequence ID" value="BBA37700.1"/>
    <property type="molecule type" value="Genomic_DNA"/>
</dbReference>
<dbReference type="CDD" id="cd13530">
    <property type="entry name" value="PBP2_peptides_like"/>
    <property type="match status" value="1"/>
</dbReference>
<organism evidence="4">
    <name type="scientific">Burkholderia contaminans</name>
    <dbReference type="NCBI Taxonomy" id="488447"/>
    <lineage>
        <taxon>Bacteria</taxon>
        <taxon>Pseudomonadati</taxon>
        <taxon>Pseudomonadota</taxon>
        <taxon>Betaproteobacteria</taxon>
        <taxon>Burkholderiales</taxon>
        <taxon>Burkholderiaceae</taxon>
        <taxon>Burkholderia</taxon>
        <taxon>Burkholderia cepacia complex</taxon>
    </lineage>
</organism>
<feature type="domain" description="Solute-binding protein family 3/N-terminal" evidence="3">
    <location>
        <begin position="57"/>
        <end position="276"/>
    </location>
</feature>
<dbReference type="PANTHER" id="PTHR35936:SF32">
    <property type="entry name" value="MEMBRANE-BOUND LYTIC MUREIN TRANSGLYCOSYLASE F"/>
    <property type="match status" value="1"/>
</dbReference>
<reference evidence="4" key="2">
    <citation type="journal article" date="2017" name="Genome Announc.">
        <title>High-Quality Draft Genome Sequence of Burkholderia contaminans CH-1, a Gram-Negative Bacterium That Metabolizes 2-Azahypoxanthine, a Plant Growth-Regulating Compound.</title>
        <authorList>
            <person name="Choi J.-H."/>
            <person name="Sugiura H."/>
            <person name="Moriuchi R."/>
            <person name="Kawagishi H."/>
            <person name="Dohra H."/>
        </authorList>
    </citation>
    <scope>NUCLEOTIDE SEQUENCE</scope>
    <source>
        <strain evidence="4">CH-1</strain>
    </source>
</reference>
<keyword evidence="8" id="KW-1185">Reference proteome</keyword>
<dbReference type="EMBL" id="CP090641">
    <property type="protein sequence ID" value="WFN21894.1"/>
    <property type="molecule type" value="Genomic_DNA"/>
</dbReference>
<dbReference type="PANTHER" id="PTHR35936">
    <property type="entry name" value="MEMBRANE-BOUND LYTIC MUREIN TRANSGLYCOSYLASE F"/>
    <property type="match status" value="1"/>
</dbReference>
<dbReference type="AlphaFoldDB" id="A0A286P4L3"/>
<reference evidence="7 9" key="5">
    <citation type="submission" date="2021-12" db="EMBL/GenBank/DDBJ databases">
        <title>Genomic and phenotypic characterization of three Burkholderia contaminans isolates recovered from different sources.</title>
        <authorList>
            <person name="Lopez De Volder A."/>
            <person name="Fan Y."/>
            <person name="Nunvar J."/>
            <person name="Herrera T."/>
            <person name="Timp W."/>
            <person name="Degrossi J."/>
        </authorList>
    </citation>
    <scope>NUCLEOTIDE SEQUENCE [LARGE SCALE GENOMIC DNA]</scope>
    <source>
        <strain evidence="7 9">LMG 23361</strain>
    </source>
</reference>
<reference evidence="5" key="3">
    <citation type="submission" date="2021-01" db="EMBL/GenBank/DDBJ databases">
        <title>Outbreak of Burkholderia contaminns endophthalmitis traced to a clinical ventilation system.</title>
        <authorList>
            <person name="Lipuma J."/>
            <person name="Spilker T."/>
            <person name="Kratholm J."/>
        </authorList>
    </citation>
    <scope>NUCLEOTIDE SEQUENCE</scope>
    <source>
        <strain evidence="5">HI4954</strain>
    </source>
</reference>